<evidence type="ECO:0000313" key="4">
    <source>
        <dbReference type="Proteomes" id="UP000215914"/>
    </source>
</evidence>
<feature type="region of interest" description="Disordered" evidence="1">
    <location>
        <begin position="91"/>
        <end position="113"/>
    </location>
</feature>
<evidence type="ECO:0000256" key="2">
    <source>
        <dbReference type="SAM" id="SignalP"/>
    </source>
</evidence>
<evidence type="ECO:0000256" key="1">
    <source>
        <dbReference type="SAM" id="MobiDB-lite"/>
    </source>
</evidence>
<dbReference type="InParanoid" id="A0A251SYK5"/>
<feature type="chain" id="PRO_5012693544" evidence="2">
    <location>
        <begin position="18"/>
        <end position="156"/>
    </location>
</feature>
<proteinExistence type="predicted"/>
<accession>A0A251SYK5</accession>
<keyword evidence="4" id="KW-1185">Reference proteome</keyword>
<organism evidence="3 4">
    <name type="scientific">Helianthus annuus</name>
    <name type="common">Common sunflower</name>
    <dbReference type="NCBI Taxonomy" id="4232"/>
    <lineage>
        <taxon>Eukaryota</taxon>
        <taxon>Viridiplantae</taxon>
        <taxon>Streptophyta</taxon>
        <taxon>Embryophyta</taxon>
        <taxon>Tracheophyta</taxon>
        <taxon>Spermatophyta</taxon>
        <taxon>Magnoliopsida</taxon>
        <taxon>eudicotyledons</taxon>
        <taxon>Gunneridae</taxon>
        <taxon>Pentapetalae</taxon>
        <taxon>asterids</taxon>
        <taxon>campanulids</taxon>
        <taxon>Asterales</taxon>
        <taxon>Asteraceae</taxon>
        <taxon>Asteroideae</taxon>
        <taxon>Heliantheae alliance</taxon>
        <taxon>Heliantheae</taxon>
        <taxon>Helianthus</taxon>
    </lineage>
</organism>
<evidence type="ECO:0000313" key="3">
    <source>
        <dbReference type="EMBL" id="OTG03794.1"/>
    </source>
</evidence>
<reference evidence="4" key="1">
    <citation type="journal article" date="2017" name="Nature">
        <title>The sunflower genome provides insights into oil metabolism, flowering and Asterid evolution.</title>
        <authorList>
            <person name="Badouin H."/>
            <person name="Gouzy J."/>
            <person name="Grassa C.J."/>
            <person name="Murat F."/>
            <person name="Staton S.E."/>
            <person name="Cottret L."/>
            <person name="Lelandais-Briere C."/>
            <person name="Owens G.L."/>
            <person name="Carrere S."/>
            <person name="Mayjonade B."/>
            <person name="Legrand L."/>
            <person name="Gill N."/>
            <person name="Kane N.C."/>
            <person name="Bowers J.E."/>
            <person name="Hubner S."/>
            <person name="Bellec A."/>
            <person name="Berard A."/>
            <person name="Berges H."/>
            <person name="Blanchet N."/>
            <person name="Boniface M.C."/>
            <person name="Brunel D."/>
            <person name="Catrice O."/>
            <person name="Chaidir N."/>
            <person name="Claudel C."/>
            <person name="Donnadieu C."/>
            <person name="Faraut T."/>
            <person name="Fievet G."/>
            <person name="Helmstetter N."/>
            <person name="King M."/>
            <person name="Knapp S.J."/>
            <person name="Lai Z."/>
            <person name="Le Paslier M.C."/>
            <person name="Lippi Y."/>
            <person name="Lorenzon L."/>
            <person name="Mandel J.R."/>
            <person name="Marage G."/>
            <person name="Marchand G."/>
            <person name="Marquand E."/>
            <person name="Bret-Mestries E."/>
            <person name="Morien E."/>
            <person name="Nambeesan S."/>
            <person name="Nguyen T."/>
            <person name="Pegot-Espagnet P."/>
            <person name="Pouilly N."/>
            <person name="Raftis F."/>
            <person name="Sallet E."/>
            <person name="Schiex T."/>
            <person name="Thomas J."/>
            <person name="Vandecasteele C."/>
            <person name="Vares D."/>
            <person name="Vear F."/>
            <person name="Vautrin S."/>
            <person name="Crespi M."/>
            <person name="Mangin B."/>
            <person name="Burke J.M."/>
            <person name="Salse J."/>
            <person name="Munos S."/>
            <person name="Vincourt P."/>
            <person name="Rieseberg L.H."/>
            <person name="Langlade N.B."/>
        </authorList>
    </citation>
    <scope>NUCLEOTIDE SEQUENCE [LARGE SCALE GENOMIC DNA]</scope>
    <source>
        <strain evidence="4">cv. SF193</strain>
    </source>
</reference>
<dbReference type="Proteomes" id="UP000215914">
    <property type="component" value="Chromosome 12"/>
</dbReference>
<name>A0A251SYK5_HELAN</name>
<keyword evidence="2" id="KW-0732">Signal</keyword>
<protein>
    <submittedName>
        <fullName evidence="3">Uncharacterized protein</fullName>
    </submittedName>
</protein>
<feature type="signal peptide" evidence="2">
    <location>
        <begin position="1"/>
        <end position="17"/>
    </location>
</feature>
<gene>
    <name evidence="3" type="ORF">HannXRQ_Chr12g0355231</name>
</gene>
<sequence length="156" mass="17233">MFCIIIIFFLYLPGNSSVFQKSTAGQPSVRVLGQVRVQIRHKFERLVHARESRVRISGSTSSVGVGINSSLVSVQEMNSVNVSQQVQLTRSNPSQLGQHSQTESTELTRSVQLSGSTFRRNDLEYCRMHASKPRLGNDIIEVVAFLRQSTVGIGGP</sequence>
<dbReference type="EMBL" id="CM007901">
    <property type="protein sequence ID" value="OTG03794.1"/>
    <property type="molecule type" value="Genomic_DNA"/>
</dbReference>
<dbReference type="AlphaFoldDB" id="A0A251SYK5"/>